<reference evidence="2" key="1">
    <citation type="submission" date="2025-08" db="UniProtKB">
        <authorList>
            <consortium name="RefSeq"/>
        </authorList>
    </citation>
    <scope>IDENTIFICATION</scope>
    <source>
        <tissue evidence="2">Whole sample</tissue>
    </source>
</reference>
<dbReference type="KEGG" id="cvn:111116794"/>
<sequence length="833" mass="95226">MRSMILDEYDESDDNTVTSNVNFTEFAPHRDELCRSKWPSDEIEICSIEECLLHDNTNLRPVTNDITELTGVWKLEFNSPSLEKLFDFKDTDIAKHAPTSFCGNLLEAIDLESHFKRIHELFSKCIKVRRNCFPDPQMDQPVIYVFEVDAVLREDKINIVERKASQKEAFFNLNCEETLVIWVYSKSVQVVDAVSYVYKEYEVFLTSKSILIHHVFEENEDLCKKICIQKLKALNKIIMNLNDSIPGRNLKEIVDGVANMTLSRENIHQLCNNVYLEHNHSNFMNYYLVDLESDSSFFNWLKEQIINKILEAISKSLVEDIHTRILANIDSKVKPHLKPKLLDLKFNIFPELFAMATFSREHIDVYSESWKTKFADEMYKTVCMNRTLIESDILSNIETMCTETKKDLQALSMQINDLRQKIGFPDQEKVIQEWRKRQSLPRKQELMAKYPSVLNYIAGWKDGKTILKVIFEKKDDEAEKYLRDSCRISADTDFDFIYANEFIKETQLPIEPPTVVKQIRSNLKKIIQDEEDKIIALYSTVVGIGVGRTMLSETEFGDPCIVLYCLDKTLVPFGEKKIPKMLKGCIVDIREDFFMFGLCMDCKQLDKGCCIGRDGENSAGSVGFLVKSNCSSSIECGFLTAAHVAHGNVLELNKSATPVNGDFHNIVHPALSENVIGNVTKAFCGNRKTNECQKGIDAAFVRFAEKKNKELPVLHIVNEDDVEIKEGTFVTKKGISTNMTIGLLSQNTMSLEIKGIWFKNCFIIHNYEVPFFKEGDSGSGVFLSDADGKQKRALGIAFGLSKSKTQTCVCDIRDIVQTFDVDFYSEPQPMDTS</sequence>
<accession>A0A8B8C7B3</accession>
<organism evidence="1 2">
    <name type="scientific">Crassostrea virginica</name>
    <name type="common">Eastern oyster</name>
    <dbReference type="NCBI Taxonomy" id="6565"/>
    <lineage>
        <taxon>Eukaryota</taxon>
        <taxon>Metazoa</taxon>
        <taxon>Spiralia</taxon>
        <taxon>Lophotrochozoa</taxon>
        <taxon>Mollusca</taxon>
        <taxon>Bivalvia</taxon>
        <taxon>Autobranchia</taxon>
        <taxon>Pteriomorphia</taxon>
        <taxon>Ostreida</taxon>
        <taxon>Ostreoidea</taxon>
        <taxon>Ostreidae</taxon>
        <taxon>Crassostrea</taxon>
    </lineage>
</organism>
<evidence type="ECO:0000313" key="2">
    <source>
        <dbReference type="RefSeq" id="XP_022311515.1"/>
    </source>
</evidence>
<dbReference type="RefSeq" id="XP_022311515.1">
    <property type="nucleotide sequence ID" value="XM_022455807.1"/>
</dbReference>
<name>A0A8B8C7B3_CRAVI</name>
<dbReference type="InterPro" id="IPR009003">
    <property type="entry name" value="Peptidase_S1_PA"/>
</dbReference>
<dbReference type="Proteomes" id="UP000694844">
    <property type="component" value="Chromosome 10"/>
</dbReference>
<gene>
    <name evidence="2" type="primary">LOC111116794</name>
</gene>
<dbReference type="AlphaFoldDB" id="A0A8B8C7B3"/>
<keyword evidence="1" id="KW-1185">Reference proteome</keyword>
<dbReference type="SUPFAM" id="SSF50494">
    <property type="entry name" value="Trypsin-like serine proteases"/>
    <property type="match status" value="1"/>
</dbReference>
<protein>
    <submittedName>
        <fullName evidence="2">Uncharacterized protein LOC111116794 isoform X1</fullName>
    </submittedName>
</protein>
<dbReference type="GeneID" id="111116794"/>
<proteinExistence type="predicted"/>
<evidence type="ECO:0000313" key="1">
    <source>
        <dbReference type="Proteomes" id="UP000694844"/>
    </source>
</evidence>
<dbReference type="OrthoDB" id="2339500at2759"/>